<evidence type="ECO:0000259" key="2">
    <source>
        <dbReference type="Pfam" id="PF00496"/>
    </source>
</evidence>
<dbReference type="InterPro" id="IPR039424">
    <property type="entry name" value="SBP_5"/>
</dbReference>
<dbReference type="PROSITE" id="PS51257">
    <property type="entry name" value="PROKAR_LIPOPROTEIN"/>
    <property type="match status" value="1"/>
</dbReference>
<gene>
    <name evidence="3" type="primary">nikA_1</name>
    <name evidence="3" type="ORF">SAMEA4475696_00228</name>
</gene>
<evidence type="ECO:0000313" key="4">
    <source>
        <dbReference type="Proteomes" id="UP000242637"/>
    </source>
</evidence>
<dbReference type="OrthoDB" id="9796817at2"/>
<dbReference type="AlphaFoldDB" id="A0A239V5R6"/>
<evidence type="ECO:0000313" key="3">
    <source>
        <dbReference type="EMBL" id="SNV17530.1"/>
    </source>
</evidence>
<protein>
    <submittedName>
        <fullName evidence="3">Nickel-binding periplasmic protein</fullName>
    </submittedName>
</protein>
<keyword evidence="1" id="KW-0732">Signal</keyword>
<reference evidence="3 4" key="1">
    <citation type="submission" date="2017-06" db="EMBL/GenBank/DDBJ databases">
        <authorList>
            <consortium name="Pathogen Informatics"/>
        </authorList>
    </citation>
    <scope>NUCLEOTIDE SEQUENCE [LARGE SCALE GENOMIC DNA]</scope>
    <source>
        <strain evidence="3 4">NCTC13039</strain>
    </source>
</reference>
<dbReference type="PIRSF" id="PIRSF002741">
    <property type="entry name" value="MppA"/>
    <property type="match status" value="1"/>
</dbReference>
<dbReference type="InterPro" id="IPR030678">
    <property type="entry name" value="Peptide/Ni-bd"/>
</dbReference>
<proteinExistence type="predicted"/>
<dbReference type="Gene3D" id="3.10.105.10">
    <property type="entry name" value="Dipeptide-binding Protein, Domain 3"/>
    <property type="match status" value="1"/>
</dbReference>
<sequence>MKISKTALSLLTISALALSACGNASTGSNNDPNALTIATTDEVDNLDPASTYTGWFTNRDGISETLVDVDDKLQLTPKLATSWKLRDETTWEFTLRENVIFHNGSPMTAAAVKTSIEHALETNVRAKSQLPIESIEADGQKLTITTTRPLPALPHVMADPMMGIQAIGAGINPSNAPIATGPYKVKEFAKGQRHVLTAHQKYWQGKPRLNTITVRTYGDEQSISLALQSGEADIVVRPDAANLNTFQDTSRFTTWNTSSTRSDGVIINTSSPTMSDPRARQAINAALDRNAYVSLLHGKAEALYSYFPASVAFGTTDGLTIPVTKKDLSSTKKTLIDLGYSERDGKLTKDEKPLTLKVLTYPKRPYLGQLAQVLQSDLRSIGVTVEINEMKDTTEAMKAGDFDLAMYSMATAPTGDPEYFFDTMLRSTSESNFSHWKSPEFDKSLDKLSNTTDSKERITATKETENILVKELPYIMVGNQKWWAVSKSAVKNLHLRPTEYHLIGHDTHVE</sequence>
<feature type="chain" id="PRO_5011247202" evidence="1">
    <location>
        <begin position="25"/>
        <end position="510"/>
    </location>
</feature>
<organism evidence="3 4">
    <name type="scientific">Dermatophilus congolensis</name>
    <dbReference type="NCBI Taxonomy" id="1863"/>
    <lineage>
        <taxon>Bacteria</taxon>
        <taxon>Bacillati</taxon>
        <taxon>Actinomycetota</taxon>
        <taxon>Actinomycetes</taxon>
        <taxon>Micrococcales</taxon>
        <taxon>Dermatophilaceae</taxon>
        <taxon>Dermatophilus</taxon>
    </lineage>
</organism>
<dbReference type="Gene3D" id="3.40.190.10">
    <property type="entry name" value="Periplasmic binding protein-like II"/>
    <property type="match status" value="1"/>
</dbReference>
<dbReference type="STRING" id="1121387.GCA_000429885_01486"/>
<dbReference type="SUPFAM" id="SSF53850">
    <property type="entry name" value="Periplasmic binding protein-like II"/>
    <property type="match status" value="1"/>
</dbReference>
<dbReference type="RefSeq" id="WP_028327374.1">
    <property type="nucleotide sequence ID" value="NZ_LT906453.1"/>
</dbReference>
<dbReference type="GeneID" id="63458531"/>
<dbReference type="PANTHER" id="PTHR30290:SF81">
    <property type="entry name" value="OLIGOPEPTIDE-BINDING PROTEIN OPPA"/>
    <property type="match status" value="1"/>
</dbReference>
<dbReference type="InterPro" id="IPR000914">
    <property type="entry name" value="SBP_5_dom"/>
</dbReference>
<accession>A0A239V5R6</accession>
<dbReference type="KEGG" id="dco:SAMEA4475696_0228"/>
<dbReference type="PANTHER" id="PTHR30290">
    <property type="entry name" value="PERIPLASMIC BINDING COMPONENT OF ABC TRANSPORTER"/>
    <property type="match status" value="1"/>
</dbReference>
<dbReference type="Proteomes" id="UP000242637">
    <property type="component" value="Chromosome 1"/>
</dbReference>
<evidence type="ECO:0000256" key="1">
    <source>
        <dbReference type="SAM" id="SignalP"/>
    </source>
</evidence>
<keyword evidence="4" id="KW-1185">Reference proteome</keyword>
<feature type="domain" description="Solute-binding protein family 5" evidence="2">
    <location>
        <begin position="75"/>
        <end position="430"/>
    </location>
</feature>
<dbReference type="CDD" id="cd08490">
    <property type="entry name" value="PBP2_NikA_DppA_OppA_like_3"/>
    <property type="match status" value="1"/>
</dbReference>
<dbReference type="GO" id="GO:0015833">
    <property type="term" value="P:peptide transport"/>
    <property type="evidence" value="ECO:0007669"/>
    <property type="project" value="TreeGrafter"/>
</dbReference>
<name>A0A239V5R6_9MICO</name>
<feature type="signal peptide" evidence="1">
    <location>
        <begin position="1"/>
        <end position="24"/>
    </location>
</feature>
<dbReference type="GO" id="GO:0043190">
    <property type="term" value="C:ATP-binding cassette (ABC) transporter complex"/>
    <property type="evidence" value="ECO:0007669"/>
    <property type="project" value="InterPro"/>
</dbReference>
<dbReference type="GO" id="GO:1904680">
    <property type="term" value="F:peptide transmembrane transporter activity"/>
    <property type="evidence" value="ECO:0007669"/>
    <property type="project" value="TreeGrafter"/>
</dbReference>
<dbReference type="EMBL" id="LT906453">
    <property type="protein sequence ID" value="SNV17530.1"/>
    <property type="molecule type" value="Genomic_DNA"/>
</dbReference>
<dbReference type="GO" id="GO:0042597">
    <property type="term" value="C:periplasmic space"/>
    <property type="evidence" value="ECO:0007669"/>
    <property type="project" value="UniProtKB-ARBA"/>
</dbReference>
<dbReference type="Pfam" id="PF00496">
    <property type="entry name" value="SBP_bac_5"/>
    <property type="match status" value="1"/>
</dbReference>